<evidence type="ECO:0000256" key="1">
    <source>
        <dbReference type="SAM" id="Phobius"/>
    </source>
</evidence>
<evidence type="ECO:0000313" key="3">
    <source>
        <dbReference type="Proteomes" id="UP000607645"/>
    </source>
</evidence>
<protein>
    <recommendedName>
        <fullName evidence="4">DUF4179 domain-containing protein</fullName>
    </recommendedName>
</protein>
<dbReference type="RefSeq" id="WP_186919191.1">
    <property type="nucleotide sequence ID" value="NZ_JACOPQ010000007.1"/>
</dbReference>
<sequence>MTNHRMRDELDTALGGLIFSPSMQERVRARCGAEPPPRRVPLRLTRRAAVVLAVCAALAATALAVGPTLWGIIQGDLGAKTPYATEVPALCEDQGIRLEVRSALFDNKIAQLYFSLQDLTGDRLDGDTQLCFGLENQQEEGNDEMPWNSSSVRQLSYESESHTALFVLTLNGWSTKNRLPLQFSGDWILSGYRTSRDYVMAREDGLSAVPLPSAAADNGTTVLLPEPARVAAWEAMDPDTRPVFPITAVGFASDGKLHVRARISLEGVIWSDIKARVYASEEAGCGVYYGDDENVTQTVVEDGIDYRFDSYGPSDLNRLMQISVEGDYSVHSAPVEGVWAVNIPFEAIPSRDIVIPGELRLTTWVKGETIRADRISLSPLSMTLYCSDLQRDNWVKMPNYQALSVSVYLSDGTAVAPVYVAGNTPWAAWEFSEPIDVDSVTSITIEDQTIPVP</sequence>
<feature type="transmembrane region" description="Helical" evidence="1">
    <location>
        <begin position="48"/>
        <end position="73"/>
    </location>
</feature>
<evidence type="ECO:0008006" key="4">
    <source>
        <dbReference type="Google" id="ProtNLM"/>
    </source>
</evidence>
<keyword evidence="1" id="KW-1133">Transmembrane helix</keyword>
<comment type="caution">
    <text evidence="2">The sequence shown here is derived from an EMBL/GenBank/DDBJ whole genome shotgun (WGS) entry which is preliminary data.</text>
</comment>
<proteinExistence type="predicted"/>
<keyword evidence="1" id="KW-0812">Transmembrane</keyword>
<keyword evidence="1" id="KW-0472">Membrane</keyword>
<organism evidence="2 3">
    <name type="scientific">Lawsonibacter faecis</name>
    <dbReference type="NCBI Taxonomy" id="2763052"/>
    <lineage>
        <taxon>Bacteria</taxon>
        <taxon>Bacillati</taxon>
        <taxon>Bacillota</taxon>
        <taxon>Clostridia</taxon>
        <taxon>Eubacteriales</taxon>
        <taxon>Oscillospiraceae</taxon>
        <taxon>Lawsonibacter</taxon>
    </lineage>
</organism>
<accession>A0A8J6JLC2</accession>
<dbReference type="EMBL" id="JACOPQ010000007">
    <property type="protein sequence ID" value="MBC5737379.1"/>
    <property type="molecule type" value="Genomic_DNA"/>
</dbReference>
<dbReference type="Proteomes" id="UP000607645">
    <property type="component" value="Unassembled WGS sequence"/>
</dbReference>
<name>A0A8J6JLC2_9FIRM</name>
<evidence type="ECO:0000313" key="2">
    <source>
        <dbReference type="EMBL" id="MBC5737379.1"/>
    </source>
</evidence>
<dbReference type="AlphaFoldDB" id="A0A8J6JLC2"/>
<reference evidence="2" key="1">
    <citation type="submission" date="2020-08" db="EMBL/GenBank/DDBJ databases">
        <title>Genome public.</title>
        <authorList>
            <person name="Liu C."/>
            <person name="Sun Q."/>
        </authorList>
    </citation>
    <scope>NUCLEOTIDE SEQUENCE</scope>
    <source>
        <strain evidence="2">NSJ-52</strain>
    </source>
</reference>
<gene>
    <name evidence="2" type="ORF">H8S62_10225</name>
</gene>
<keyword evidence="3" id="KW-1185">Reference proteome</keyword>